<reference evidence="2 3" key="1">
    <citation type="submission" date="2015-11" db="EMBL/GenBank/DDBJ databases">
        <title>Genomic analysis of 38 Legionella species identifies large and diverse effector repertoires.</title>
        <authorList>
            <person name="Burstein D."/>
            <person name="Amaro F."/>
            <person name="Zusman T."/>
            <person name="Lifshitz Z."/>
            <person name="Cohen O."/>
            <person name="Gilbert J.A."/>
            <person name="Pupko T."/>
            <person name="Shuman H.A."/>
            <person name="Segal G."/>
        </authorList>
    </citation>
    <scope>NUCLEOTIDE SEQUENCE [LARGE SCALE GENOMIC DNA]</scope>
    <source>
        <strain evidence="2 3">ATCC 700990</strain>
    </source>
</reference>
<proteinExistence type="predicted"/>
<keyword evidence="3" id="KW-1185">Reference proteome</keyword>
<evidence type="ECO:0000313" key="2">
    <source>
        <dbReference type="EMBL" id="KTC88407.1"/>
    </source>
</evidence>
<feature type="non-terminal residue" evidence="2">
    <location>
        <position position="1"/>
    </location>
</feature>
<gene>
    <name evidence="2" type="ORF">Ldro_0792</name>
</gene>
<comment type="caution">
    <text evidence="2">The sequence shown here is derived from an EMBL/GenBank/DDBJ whole genome shotgun (WGS) entry which is preliminary data.</text>
</comment>
<protein>
    <submittedName>
        <fullName evidence="2">Uncharacterized protein</fullName>
    </submittedName>
</protein>
<feature type="non-terminal residue" evidence="2">
    <location>
        <position position="92"/>
    </location>
</feature>
<dbReference type="RefSeq" id="WP_202972524.1">
    <property type="nucleotide sequence ID" value="NZ_LNXY01000013.1"/>
</dbReference>
<organism evidence="2 3">
    <name type="scientific">Legionella drozanskii LLAP-1</name>
    <dbReference type="NCBI Taxonomy" id="1212489"/>
    <lineage>
        <taxon>Bacteria</taxon>
        <taxon>Pseudomonadati</taxon>
        <taxon>Pseudomonadota</taxon>
        <taxon>Gammaproteobacteria</taxon>
        <taxon>Legionellales</taxon>
        <taxon>Legionellaceae</taxon>
        <taxon>Legionella</taxon>
    </lineage>
</organism>
<accession>A0A0W0SYH4</accession>
<sequence length="92" mass="10294">HESEQAQLEKELEESKKLLASEQGEKSELTLKVKAIEEELQKANLLGEQAIEDLSKKHEAKVSALEELLKKQTEDSEKALAGAKEKHESEQA</sequence>
<feature type="region of interest" description="Disordered" evidence="1">
    <location>
        <begin position="71"/>
        <end position="92"/>
    </location>
</feature>
<evidence type="ECO:0000256" key="1">
    <source>
        <dbReference type="SAM" id="MobiDB-lite"/>
    </source>
</evidence>
<evidence type="ECO:0000313" key="3">
    <source>
        <dbReference type="Proteomes" id="UP000054736"/>
    </source>
</evidence>
<dbReference type="Proteomes" id="UP000054736">
    <property type="component" value="Unassembled WGS sequence"/>
</dbReference>
<dbReference type="AlphaFoldDB" id="A0A0W0SYH4"/>
<name>A0A0W0SYH4_9GAMM</name>
<dbReference type="EMBL" id="LNXY01000013">
    <property type="protein sequence ID" value="KTC88407.1"/>
    <property type="molecule type" value="Genomic_DNA"/>
</dbReference>